<dbReference type="EMBL" id="CM026425">
    <property type="protein sequence ID" value="KAG0575505.1"/>
    <property type="molecule type" value="Genomic_DNA"/>
</dbReference>
<dbReference type="Pfam" id="PF23598">
    <property type="entry name" value="LRR_14"/>
    <property type="match status" value="1"/>
</dbReference>
<name>A0A8T0HXY0_CERPU</name>
<dbReference type="InterPro" id="IPR002182">
    <property type="entry name" value="NB-ARC"/>
</dbReference>
<dbReference type="InterPro" id="IPR015917">
    <property type="entry name" value="Pept_C14A"/>
</dbReference>
<keyword evidence="3" id="KW-0611">Plant defense</keyword>
<dbReference type="Gene3D" id="3.80.10.10">
    <property type="entry name" value="Ribonuclease Inhibitor"/>
    <property type="match status" value="1"/>
</dbReference>
<dbReference type="Gene3D" id="3.40.50.1460">
    <property type="match status" value="1"/>
</dbReference>
<dbReference type="Gene3D" id="1.10.8.430">
    <property type="entry name" value="Helical domain of apoptotic protease-activating factors"/>
    <property type="match status" value="1"/>
</dbReference>
<dbReference type="SUPFAM" id="SSF53474">
    <property type="entry name" value="alpha/beta-Hydrolases"/>
    <property type="match status" value="1"/>
</dbReference>
<dbReference type="SMART" id="SM00115">
    <property type="entry name" value="CASc"/>
    <property type="match status" value="1"/>
</dbReference>
<dbReference type="InterPro" id="IPR029030">
    <property type="entry name" value="Caspase-like_dom_sf"/>
</dbReference>
<protein>
    <recommendedName>
        <fullName evidence="4">Caspase family p20 domain-containing protein</fullName>
    </recommendedName>
</protein>
<dbReference type="InterPro" id="IPR011600">
    <property type="entry name" value="Pept_C14_caspase"/>
</dbReference>
<dbReference type="InterPro" id="IPR032675">
    <property type="entry name" value="LRR_dom_sf"/>
</dbReference>
<evidence type="ECO:0000256" key="1">
    <source>
        <dbReference type="ARBA" id="ARBA00010134"/>
    </source>
</evidence>
<dbReference type="GO" id="GO:0004197">
    <property type="term" value="F:cysteine-type endopeptidase activity"/>
    <property type="evidence" value="ECO:0007669"/>
    <property type="project" value="InterPro"/>
</dbReference>
<dbReference type="Gene3D" id="3.40.50.300">
    <property type="entry name" value="P-loop containing nucleotide triphosphate hydrolases"/>
    <property type="match status" value="1"/>
</dbReference>
<dbReference type="Gene3D" id="1.10.10.10">
    <property type="entry name" value="Winged helix-like DNA-binding domain superfamily/Winged helix DNA-binding domain"/>
    <property type="match status" value="1"/>
</dbReference>
<dbReference type="PANTHER" id="PTHR36766:SF30">
    <property type="entry name" value="TIR-NBS TYPE DISEASE RESISTANCE PROTEIN-RELATED"/>
    <property type="match status" value="1"/>
</dbReference>
<sequence length="1508" mass="170418">MNQRTDYSHVSSRRLNSKLHSLGSCCKLNRDSWRISIRPKLQCSRTEGRGKWLGELAGHDVHQIRRRDGPHLLTRFLEQCTRLWNSVGISSGEAFGGEWSCKRVDTKQISLLTDGNLRFQAGLMAPDNLHQHRGSAIIVSIEKCKGRPRPRAVVDRKGMEEILKMLKFRVTIMESKSARGLRAELKNVINNIGDEPSDSFVCFVSAYGNTEGDDRQFILDQEGEKLYVVDDIIKPLMACKRLDGKPRVFFVNLCTWNFGMHPLNSGAGNPLIISTTKERRLKLLNDRKDLLAVFSTEEEHQAEQDLGNGTCFVPAFLQSLHRNHNNKPVVQIINEANYCQTISVTNTLGSELFWRTRMPEDSPGIVVPPDPVGKRLLQVYKTPDQSPELDVVLFHGYEFGGKGWYPAALSSWFTTSSKPVCWPVEWLPGELGLPMRVFCVKYSESVYNPEPCSSKRSLKELAEQVRKDLGQLLGRDPEGLSRKPLIFIAHGLGGLLIQEILNSKEGYVQRLNDRLRGIVFYGVPYDFRSGPKENFSLPALENALKQEYGYLSVMKKSEIEEAMDPNEAESAAIKNARRNFKKYKEITLSFEEGKETHGSKINLVAAQSYATQVNTIVESCLTSNHFDMCKPTTATEEMFTSLLRFIRKQLQNSDQKENVADVIVGQDAHREKLKKCLMARGTTAAAVAGITGNGTFAVAGMGGIGKTTLAKSLFEDKEIKEYYDHRVYWIAIKRKPSIVDCQRRLIYEICKEMPSVEFDTEELLRQELQRKLSGRKRVLLFLDDVWEKNDVDKLLGHSFMKTLPPESKCIITSRKPTELAKLDENAQIEKLDVLNNKDARTLFCSKAFLSRKMPTDKRFKEVVEGVIDACGHVPILLATVGAERWGKNDICSWEEVRDRLRVITAQNKADDESATYQNLIEQLMISYDDLPEGDPDSGDGINLKDFFLDFAAFPEREEIEIAVLMDMWTKPGLTEDGAYRILEELEQRCLVKIAGYWCYVHDIFRALAIKIVEKESLKKRKRLFSWGMSNSRLLEEWHLSEECEDGLMGDPVAFETETMVIARSGLEKFHPRDSILFKCLTRLRMLLLTSNLNLVSLPPEIGCLTSLEKLDLSWCLGLRELPREIGQLESLLKLNMAGCCSLTAIPCEIGKLKKLMELNMQSCGIVKLPEEIGELSSLTWLCLNDCNKLGVLPEAIGKLSSLVRLECDMLKISEIPKTFGNLSNLKYLSFGACHNMSKIPEEFVKLKNLVSLWCVNTRSLRVIPVALDQLAKEGGSLRVFNVYGTGVRWEHLPPNLRALPRPFDGTIRDPEADSTAENLDGPYWMHRRGMLVDTSSLYDPSNKDERRLSFGLVGVVTLAKMEPFLSQRFNMAIRIMYTMCNHAQTRHAILKYGGIPVLLRCVAEGDDGCSDYAVATLSNICVTPSTHKAIVDAQGLNVLTRALHRRDHVGSSAFNALGWIKAGDELEKDFTFTSEIYERCGHSFGHDGCACIWCQYEKQTFLSVKNIF</sequence>
<dbReference type="GO" id="GO:0043531">
    <property type="term" value="F:ADP binding"/>
    <property type="evidence" value="ECO:0007669"/>
    <property type="project" value="InterPro"/>
</dbReference>
<dbReference type="GO" id="GO:0006508">
    <property type="term" value="P:proteolysis"/>
    <property type="evidence" value="ECO:0007669"/>
    <property type="project" value="InterPro"/>
</dbReference>
<dbReference type="PRINTS" id="PR00364">
    <property type="entry name" value="DISEASERSIST"/>
</dbReference>
<proteinExistence type="inferred from homology"/>
<dbReference type="InterPro" id="IPR011989">
    <property type="entry name" value="ARM-like"/>
</dbReference>
<dbReference type="InterPro" id="IPR029058">
    <property type="entry name" value="AB_hydrolase_fold"/>
</dbReference>
<keyword evidence="2" id="KW-0677">Repeat</keyword>
<dbReference type="InterPro" id="IPR042197">
    <property type="entry name" value="Apaf_helical"/>
</dbReference>
<dbReference type="InterPro" id="IPR001309">
    <property type="entry name" value="Pept_C14_p20"/>
</dbReference>
<dbReference type="Proteomes" id="UP000822688">
    <property type="component" value="Chromosome 5"/>
</dbReference>
<evidence type="ECO:0000256" key="2">
    <source>
        <dbReference type="ARBA" id="ARBA00022737"/>
    </source>
</evidence>
<evidence type="ECO:0000313" key="6">
    <source>
        <dbReference type="Proteomes" id="UP000822688"/>
    </source>
</evidence>
<accession>A0A8T0HXY0</accession>
<dbReference type="SUPFAM" id="SSF48371">
    <property type="entry name" value="ARM repeat"/>
    <property type="match status" value="1"/>
</dbReference>
<dbReference type="InterPro" id="IPR027417">
    <property type="entry name" value="P-loop_NTPase"/>
</dbReference>
<feature type="domain" description="Caspase family p20" evidence="4">
    <location>
        <begin position="148"/>
        <end position="254"/>
    </location>
</feature>
<dbReference type="InterPro" id="IPR036388">
    <property type="entry name" value="WH-like_DNA-bd_sf"/>
</dbReference>
<dbReference type="InterPro" id="IPR016024">
    <property type="entry name" value="ARM-type_fold"/>
</dbReference>
<dbReference type="SUPFAM" id="SSF52129">
    <property type="entry name" value="Caspase-like"/>
    <property type="match status" value="1"/>
</dbReference>
<gene>
    <name evidence="5" type="ORF">KC19_5G008700</name>
</gene>
<dbReference type="GO" id="GO:0006952">
    <property type="term" value="P:defense response"/>
    <property type="evidence" value="ECO:0007669"/>
    <property type="project" value="UniProtKB-KW"/>
</dbReference>
<dbReference type="Pfam" id="PF00931">
    <property type="entry name" value="NB-ARC"/>
    <property type="match status" value="1"/>
</dbReference>
<evidence type="ECO:0000259" key="4">
    <source>
        <dbReference type="PROSITE" id="PS50208"/>
    </source>
</evidence>
<evidence type="ECO:0000313" key="5">
    <source>
        <dbReference type="EMBL" id="KAG0575505.1"/>
    </source>
</evidence>
<comment type="caution">
    <text evidence="5">The sequence shown here is derived from an EMBL/GenBank/DDBJ whole genome shotgun (WGS) entry which is preliminary data.</text>
</comment>
<keyword evidence="6" id="KW-1185">Reference proteome</keyword>
<dbReference type="SUPFAM" id="SSF52540">
    <property type="entry name" value="P-loop containing nucleoside triphosphate hydrolases"/>
    <property type="match status" value="1"/>
</dbReference>
<comment type="similarity">
    <text evidence="1">Belongs to the peptidase C14A family.</text>
</comment>
<evidence type="ECO:0000256" key="3">
    <source>
        <dbReference type="ARBA" id="ARBA00022821"/>
    </source>
</evidence>
<dbReference type="InterPro" id="IPR055414">
    <property type="entry name" value="LRR_R13L4/SHOC2-like"/>
</dbReference>
<dbReference type="PANTHER" id="PTHR36766">
    <property type="entry name" value="PLANT BROAD-SPECTRUM MILDEW RESISTANCE PROTEIN RPW8"/>
    <property type="match status" value="1"/>
</dbReference>
<dbReference type="SUPFAM" id="SSF52058">
    <property type="entry name" value="L domain-like"/>
    <property type="match status" value="1"/>
</dbReference>
<dbReference type="Gene3D" id="1.25.10.10">
    <property type="entry name" value="Leucine-rich Repeat Variant"/>
    <property type="match status" value="1"/>
</dbReference>
<dbReference type="Pfam" id="PF00656">
    <property type="entry name" value="Peptidase_C14"/>
    <property type="match status" value="1"/>
</dbReference>
<dbReference type="PROSITE" id="PS50208">
    <property type="entry name" value="CASPASE_P20"/>
    <property type="match status" value="1"/>
</dbReference>
<organism evidence="5 6">
    <name type="scientific">Ceratodon purpureus</name>
    <name type="common">Fire moss</name>
    <name type="synonym">Dicranum purpureum</name>
    <dbReference type="NCBI Taxonomy" id="3225"/>
    <lineage>
        <taxon>Eukaryota</taxon>
        <taxon>Viridiplantae</taxon>
        <taxon>Streptophyta</taxon>
        <taxon>Embryophyta</taxon>
        <taxon>Bryophyta</taxon>
        <taxon>Bryophytina</taxon>
        <taxon>Bryopsida</taxon>
        <taxon>Dicranidae</taxon>
        <taxon>Pseudoditrichales</taxon>
        <taxon>Ditrichaceae</taxon>
        <taxon>Ceratodon</taxon>
    </lineage>
</organism>
<reference evidence="5" key="1">
    <citation type="submission" date="2020-06" db="EMBL/GenBank/DDBJ databases">
        <title>WGS assembly of Ceratodon purpureus strain R40.</title>
        <authorList>
            <person name="Carey S.B."/>
            <person name="Jenkins J."/>
            <person name="Shu S."/>
            <person name="Lovell J.T."/>
            <person name="Sreedasyam A."/>
            <person name="Maumus F."/>
            <person name="Tiley G.P."/>
            <person name="Fernandez-Pozo N."/>
            <person name="Barry K."/>
            <person name="Chen C."/>
            <person name="Wang M."/>
            <person name="Lipzen A."/>
            <person name="Daum C."/>
            <person name="Saski C.A."/>
            <person name="Payton A.C."/>
            <person name="Mcbreen J.C."/>
            <person name="Conrad R.E."/>
            <person name="Kollar L.M."/>
            <person name="Olsson S."/>
            <person name="Huttunen S."/>
            <person name="Landis J.B."/>
            <person name="Wickett N.J."/>
            <person name="Johnson M.G."/>
            <person name="Rensing S.A."/>
            <person name="Grimwood J."/>
            <person name="Schmutz J."/>
            <person name="Mcdaniel S.F."/>
        </authorList>
    </citation>
    <scope>NUCLEOTIDE SEQUENCE</scope>
    <source>
        <strain evidence="5">R40</strain>
    </source>
</reference>